<dbReference type="Pfam" id="PF01097">
    <property type="entry name" value="Defensin_2"/>
    <property type="match status" value="1"/>
</dbReference>
<comment type="similarity">
    <text evidence="1">Belongs to the invertebrate defensin family.</text>
</comment>
<feature type="domain" description="Invertebrate defensins family profile" evidence="4">
    <location>
        <begin position="35"/>
        <end position="62"/>
    </location>
</feature>
<dbReference type="AlphaFoldDB" id="A0A9P6IUV4"/>
<accession>A0A9P6IUV4</accession>
<dbReference type="GO" id="GO:0006952">
    <property type="term" value="P:defense response"/>
    <property type="evidence" value="ECO:0007669"/>
    <property type="project" value="InterPro"/>
</dbReference>
<evidence type="ECO:0000256" key="3">
    <source>
        <dbReference type="SAM" id="SignalP"/>
    </source>
</evidence>
<keyword evidence="2" id="KW-1015">Disulfide bond</keyword>
<reference evidence="5" key="1">
    <citation type="journal article" date="2020" name="Fungal Divers.">
        <title>Resolving the Mortierellaceae phylogeny through synthesis of multi-gene phylogenetics and phylogenomics.</title>
        <authorList>
            <person name="Vandepol N."/>
            <person name="Liber J."/>
            <person name="Desiro A."/>
            <person name="Na H."/>
            <person name="Kennedy M."/>
            <person name="Barry K."/>
            <person name="Grigoriev I.V."/>
            <person name="Miller A.N."/>
            <person name="O'Donnell K."/>
            <person name="Stajich J.E."/>
            <person name="Bonito G."/>
        </authorList>
    </citation>
    <scope>NUCLEOTIDE SEQUENCE</scope>
    <source>
        <strain evidence="5">CK1249</strain>
    </source>
</reference>
<comment type="caution">
    <text evidence="5">The sequence shown here is derived from an EMBL/GenBank/DDBJ whole genome shotgun (WGS) entry which is preliminary data.</text>
</comment>
<proteinExistence type="inferred from homology"/>
<sequence>MLKHWIVLLAMCAMLVLAKGKDESLNRRCTVDNPDSKCGIQCLFYRRYTGGYCNKKENICYCTTKY</sequence>
<dbReference type="InterPro" id="IPR036574">
    <property type="entry name" value="Scorpion_toxin-like_sf"/>
</dbReference>
<evidence type="ECO:0000256" key="1">
    <source>
        <dbReference type="ARBA" id="ARBA00007085"/>
    </source>
</evidence>
<dbReference type="EMBL" id="JAAAHY010001788">
    <property type="protein sequence ID" value="KAF9946763.1"/>
    <property type="molecule type" value="Genomic_DNA"/>
</dbReference>
<evidence type="ECO:0000313" key="5">
    <source>
        <dbReference type="EMBL" id="KAF9946763.1"/>
    </source>
</evidence>
<dbReference type="Proteomes" id="UP000738359">
    <property type="component" value="Unassembled WGS sequence"/>
</dbReference>
<protein>
    <recommendedName>
        <fullName evidence="4">Invertebrate defensins family profile domain-containing protein</fullName>
    </recommendedName>
</protein>
<gene>
    <name evidence="5" type="ORF">BGZ70_003034</name>
</gene>
<dbReference type="OrthoDB" id="2369210at2759"/>
<feature type="chain" id="PRO_5040265499" description="Invertebrate defensins family profile domain-containing protein" evidence="3">
    <location>
        <begin position="19"/>
        <end position="66"/>
    </location>
</feature>
<dbReference type="Gene3D" id="3.30.30.10">
    <property type="entry name" value="Knottin, scorpion toxin-like"/>
    <property type="match status" value="1"/>
</dbReference>
<evidence type="ECO:0000313" key="6">
    <source>
        <dbReference type="Proteomes" id="UP000738359"/>
    </source>
</evidence>
<evidence type="ECO:0000256" key="2">
    <source>
        <dbReference type="ARBA" id="ARBA00023157"/>
    </source>
</evidence>
<dbReference type="InterPro" id="IPR001542">
    <property type="entry name" value="Defensin_invertebrate/fungal"/>
</dbReference>
<name>A0A9P6IUV4_MORAP</name>
<evidence type="ECO:0000259" key="4">
    <source>
        <dbReference type="Pfam" id="PF01097"/>
    </source>
</evidence>
<feature type="signal peptide" evidence="3">
    <location>
        <begin position="1"/>
        <end position="18"/>
    </location>
</feature>
<keyword evidence="3" id="KW-0732">Signal</keyword>
<organism evidence="5 6">
    <name type="scientific">Mortierella alpina</name>
    <name type="common">Oleaginous fungus</name>
    <name type="synonym">Mortierella renispora</name>
    <dbReference type="NCBI Taxonomy" id="64518"/>
    <lineage>
        <taxon>Eukaryota</taxon>
        <taxon>Fungi</taxon>
        <taxon>Fungi incertae sedis</taxon>
        <taxon>Mucoromycota</taxon>
        <taxon>Mortierellomycotina</taxon>
        <taxon>Mortierellomycetes</taxon>
        <taxon>Mortierellales</taxon>
        <taxon>Mortierellaceae</taxon>
        <taxon>Mortierella</taxon>
    </lineage>
</organism>
<keyword evidence="6" id="KW-1185">Reference proteome</keyword>